<dbReference type="AlphaFoldDB" id="A0A4Z2F8X4"/>
<dbReference type="Proteomes" id="UP000314294">
    <property type="component" value="Unassembled WGS sequence"/>
</dbReference>
<reference evidence="2 3" key="1">
    <citation type="submission" date="2019-03" db="EMBL/GenBank/DDBJ databases">
        <title>First draft genome of Liparis tanakae, snailfish: a comprehensive survey of snailfish specific genes.</title>
        <authorList>
            <person name="Kim W."/>
            <person name="Song I."/>
            <person name="Jeong J.-H."/>
            <person name="Kim D."/>
            <person name="Kim S."/>
            <person name="Ryu S."/>
            <person name="Song J.Y."/>
            <person name="Lee S.K."/>
        </authorList>
    </citation>
    <scope>NUCLEOTIDE SEQUENCE [LARGE SCALE GENOMIC DNA]</scope>
    <source>
        <tissue evidence="2">Muscle</tissue>
    </source>
</reference>
<proteinExistence type="predicted"/>
<organism evidence="2 3">
    <name type="scientific">Liparis tanakae</name>
    <name type="common">Tanaka's snailfish</name>
    <dbReference type="NCBI Taxonomy" id="230148"/>
    <lineage>
        <taxon>Eukaryota</taxon>
        <taxon>Metazoa</taxon>
        <taxon>Chordata</taxon>
        <taxon>Craniata</taxon>
        <taxon>Vertebrata</taxon>
        <taxon>Euteleostomi</taxon>
        <taxon>Actinopterygii</taxon>
        <taxon>Neopterygii</taxon>
        <taxon>Teleostei</taxon>
        <taxon>Neoteleostei</taxon>
        <taxon>Acanthomorphata</taxon>
        <taxon>Eupercaria</taxon>
        <taxon>Perciformes</taxon>
        <taxon>Cottioidei</taxon>
        <taxon>Cottales</taxon>
        <taxon>Liparidae</taxon>
        <taxon>Liparis</taxon>
    </lineage>
</organism>
<comment type="caution">
    <text evidence="2">The sequence shown here is derived from an EMBL/GenBank/DDBJ whole genome shotgun (WGS) entry which is preliminary data.</text>
</comment>
<keyword evidence="3" id="KW-1185">Reference proteome</keyword>
<sequence length="115" mass="12435">MPSRNITTDIVFLSKKTVNQAAVKYAKRFPALVSSPFEDTKDAVTAVSQRDCVFVLGHLFPVFRAQRLLQAYHIASRPLARAPPPGNDAASSPRSSAGQASPIPADLREEMGGKQ</sequence>
<protein>
    <submittedName>
        <fullName evidence="2">Uncharacterized protein</fullName>
    </submittedName>
</protein>
<feature type="region of interest" description="Disordered" evidence="1">
    <location>
        <begin position="77"/>
        <end position="115"/>
    </location>
</feature>
<gene>
    <name evidence="2" type="ORF">EYF80_052228</name>
</gene>
<dbReference type="EMBL" id="SRLO01001465">
    <property type="protein sequence ID" value="TNN37607.1"/>
    <property type="molecule type" value="Genomic_DNA"/>
</dbReference>
<accession>A0A4Z2F8X4</accession>
<name>A0A4Z2F8X4_9TELE</name>
<feature type="compositionally biased region" description="Basic and acidic residues" evidence="1">
    <location>
        <begin position="106"/>
        <end position="115"/>
    </location>
</feature>
<evidence type="ECO:0000256" key="1">
    <source>
        <dbReference type="SAM" id="MobiDB-lite"/>
    </source>
</evidence>
<evidence type="ECO:0000313" key="2">
    <source>
        <dbReference type="EMBL" id="TNN37607.1"/>
    </source>
</evidence>
<evidence type="ECO:0000313" key="3">
    <source>
        <dbReference type="Proteomes" id="UP000314294"/>
    </source>
</evidence>
<feature type="compositionally biased region" description="Polar residues" evidence="1">
    <location>
        <begin position="89"/>
        <end position="99"/>
    </location>
</feature>